<protein>
    <recommendedName>
        <fullName evidence="14">EF-hand domain-containing protein</fullName>
    </recommendedName>
</protein>
<dbReference type="PRINTS" id="PR00926">
    <property type="entry name" value="MITOCARRIER"/>
</dbReference>
<dbReference type="Pfam" id="PF00153">
    <property type="entry name" value="Mito_carr"/>
    <property type="match status" value="3"/>
</dbReference>
<comment type="similarity">
    <text evidence="2 13">Belongs to the mitochondrial carrier (TC 2.A.29) family.</text>
</comment>
<dbReference type="PROSITE" id="PS50222">
    <property type="entry name" value="EF_HAND_2"/>
    <property type="match status" value="2"/>
</dbReference>
<evidence type="ECO:0000256" key="8">
    <source>
        <dbReference type="ARBA" id="ARBA00022837"/>
    </source>
</evidence>
<keyword evidence="6" id="KW-0677">Repeat</keyword>
<proteinExistence type="inferred from homology"/>
<dbReference type="InterPro" id="IPR018247">
    <property type="entry name" value="EF_Hand_1_Ca_BS"/>
</dbReference>
<dbReference type="PROSITE" id="PS50920">
    <property type="entry name" value="SOLCAR"/>
    <property type="match status" value="3"/>
</dbReference>
<feature type="repeat" description="Solcar" evidence="12">
    <location>
        <begin position="185"/>
        <end position="294"/>
    </location>
</feature>
<dbReference type="eggNOG" id="KOG0036">
    <property type="taxonomic scope" value="Eukaryota"/>
</dbReference>
<dbReference type="InterPro" id="IPR023395">
    <property type="entry name" value="MCP_dom_sf"/>
</dbReference>
<dbReference type="PROSITE" id="PS00018">
    <property type="entry name" value="EF_HAND_1"/>
    <property type="match status" value="1"/>
</dbReference>
<evidence type="ECO:0000256" key="7">
    <source>
        <dbReference type="ARBA" id="ARBA00022792"/>
    </source>
</evidence>
<evidence type="ECO:0000256" key="6">
    <source>
        <dbReference type="ARBA" id="ARBA00022737"/>
    </source>
</evidence>
<reference evidence="15 16" key="1">
    <citation type="journal article" date="2011" name="Proc. Natl. Acad. Sci. U.S.A.">
        <title>Evolutionary erosion of yeast sex chromosomes by mating-type switching accidents.</title>
        <authorList>
            <person name="Gordon J.L."/>
            <person name="Armisen D."/>
            <person name="Proux-Wera E."/>
            <person name="Oheigeartaigh S.S."/>
            <person name="Byrne K.P."/>
            <person name="Wolfe K.H."/>
        </authorList>
    </citation>
    <scope>NUCLEOTIDE SEQUENCE [LARGE SCALE GENOMIC DNA]</scope>
    <source>
        <strain evidence="16">ATCC 22294 / BCRC 22015 / CBS 2517 / CECT 1963 / NBRC 1671 / NRRL Y-8276</strain>
    </source>
</reference>
<dbReference type="InterPro" id="IPR018108">
    <property type="entry name" value="MCP_transmembrane"/>
</dbReference>
<dbReference type="OrthoDB" id="270584at2759"/>
<sequence length="505" mass="57711">MVRDDDDTDKYRRLFDKIDSRHLGKFTYLDLKEYLKDVDHPISTNDIAIYHLFQNMDLDNDHSIDLKDFIKYNQSAESQIKSGFQNIDLDDDGSISSNEILSYLSKKIDGNKDQDRKLKKFLQWAFNKNEKITYDQWHNFLVLMPRGNGNTRLTTAFNYYHSFNNNIDDLEVTSEGDVTLINDFVEKFKYFIIGGISGVVSRTCTAPFDRIKTFLIVRTDLKPTLLNEQKRKEISLERHVSNVKKIRSPLVKAITSLYRTNGLKAFYVGNGLNSVKVFPESSIKFGTFEITKKLLRKWNPETGEFELSKISTYIAGGLAGVMSQFVVYPVDTIKFRLQCTSLGNYSQTSHNQILVETVKSLYKEGGISIFYRGLITGLLGIFPYAAMDLGTFTMLKNIILKQSGGKENELTNLQTLSIGATSGSIGTTIVYPINLLRTRLQTQGTFAHPYKYKGFRDVMWKTIQREGYQGLYKGLIPTLAKVCPSVSISYLCYENLKRLTKLDKP</sequence>
<dbReference type="GO" id="GO:0005509">
    <property type="term" value="F:calcium ion binding"/>
    <property type="evidence" value="ECO:0007669"/>
    <property type="project" value="InterPro"/>
</dbReference>
<dbReference type="Gene3D" id="1.50.40.10">
    <property type="entry name" value="Mitochondrial carrier domain"/>
    <property type="match status" value="1"/>
</dbReference>
<dbReference type="InterPro" id="IPR002067">
    <property type="entry name" value="MCP"/>
</dbReference>
<dbReference type="FunCoup" id="H2B0J4">
    <property type="interactions" value="18"/>
</dbReference>
<feature type="repeat" description="Solcar" evidence="12">
    <location>
        <begin position="410"/>
        <end position="499"/>
    </location>
</feature>
<dbReference type="SUPFAM" id="SSF103506">
    <property type="entry name" value="Mitochondrial carrier"/>
    <property type="match status" value="1"/>
</dbReference>
<evidence type="ECO:0000256" key="11">
    <source>
        <dbReference type="ARBA" id="ARBA00023136"/>
    </source>
</evidence>
<evidence type="ECO:0000313" key="16">
    <source>
        <dbReference type="Proteomes" id="UP000005220"/>
    </source>
</evidence>
<dbReference type="HOGENOM" id="CLU_015166_2_2_1"/>
<evidence type="ECO:0000256" key="10">
    <source>
        <dbReference type="ARBA" id="ARBA00023128"/>
    </source>
</evidence>
<keyword evidence="7" id="KW-0999">Mitochondrion inner membrane</keyword>
<evidence type="ECO:0000256" key="4">
    <source>
        <dbReference type="ARBA" id="ARBA00022692"/>
    </source>
</evidence>
<keyword evidence="3 13" id="KW-0813">Transport</keyword>
<dbReference type="KEGG" id="kaf:KAFR_0J00760"/>
<comment type="subcellular location">
    <subcellularLocation>
        <location evidence="1">Mitochondrion inner membrane</location>
        <topology evidence="1">Multi-pass membrane protein</topology>
    </subcellularLocation>
</comment>
<organism evidence="15 16">
    <name type="scientific">Kazachstania africana (strain ATCC 22294 / BCRC 22015 / CBS 2517 / CECT 1963 / NBRC 1671 / NRRL Y-8276)</name>
    <name type="common">Yeast</name>
    <name type="synonym">Kluyveromyces africanus</name>
    <dbReference type="NCBI Taxonomy" id="1071382"/>
    <lineage>
        <taxon>Eukaryota</taxon>
        <taxon>Fungi</taxon>
        <taxon>Dikarya</taxon>
        <taxon>Ascomycota</taxon>
        <taxon>Saccharomycotina</taxon>
        <taxon>Saccharomycetes</taxon>
        <taxon>Saccharomycetales</taxon>
        <taxon>Saccharomycetaceae</taxon>
        <taxon>Kazachstania</taxon>
    </lineage>
</organism>
<dbReference type="GeneID" id="13883794"/>
<dbReference type="AlphaFoldDB" id="H2B0J4"/>
<keyword evidence="9" id="KW-1133">Transmembrane helix</keyword>
<dbReference type="InterPro" id="IPR011992">
    <property type="entry name" value="EF-hand-dom_pair"/>
</dbReference>
<dbReference type="Pfam" id="PF13499">
    <property type="entry name" value="EF-hand_7"/>
    <property type="match status" value="1"/>
</dbReference>
<evidence type="ECO:0000256" key="13">
    <source>
        <dbReference type="RuleBase" id="RU000488"/>
    </source>
</evidence>
<feature type="domain" description="EF-hand" evidence="14">
    <location>
        <begin position="75"/>
        <end position="110"/>
    </location>
</feature>
<keyword evidence="4 12" id="KW-0812">Transmembrane</keyword>
<feature type="repeat" description="Solcar" evidence="12">
    <location>
        <begin position="307"/>
        <end position="398"/>
    </location>
</feature>
<evidence type="ECO:0000256" key="9">
    <source>
        <dbReference type="ARBA" id="ARBA00022989"/>
    </source>
</evidence>
<keyword evidence="10" id="KW-0496">Mitochondrion</keyword>
<dbReference type="RefSeq" id="XP_003959279.1">
    <property type="nucleotide sequence ID" value="XM_003959230.1"/>
</dbReference>
<keyword evidence="11 12" id="KW-0472">Membrane</keyword>
<dbReference type="SUPFAM" id="SSF47473">
    <property type="entry name" value="EF-hand"/>
    <property type="match status" value="1"/>
</dbReference>
<keyword evidence="16" id="KW-1185">Reference proteome</keyword>
<dbReference type="Gene3D" id="1.10.238.10">
    <property type="entry name" value="EF-hand"/>
    <property type="match status" value="2"/>
</dbReference>
<keyword evidence="8" id="KW-0106">Calcium</keyword>
<evidence type="ECO:0000259" key="14">
    <source>
        <dbReference type="PROSITE" id="PS50222"/>
    </source>
</evidence>
<evidence type="ECO:0000256" key="3">
    <source>
        <dbReference type="ARBA" id="ARBA00022448"/>
    </source>
</evidence>
<name>H2B0J4_KAZAF</name>
<dbReference type="PANTHER" id="PTHR24089">
    <property type="entry name" value="SOLUTE CARRIER FAMILY 25"/>
    <property type="match status" value="1"/>
</dbReference>
<accession>H2B0J4</accession>
<dbReference type="InterPro" id="IPR002048">
    <property type="entry name" value="EF_hand_dom"/>
</dbReference>
<evidence type="ECO:0000256" key="1">
    <source>
        <dbReference type="ARBA" id="ARBA00004448"/>
    </source>
</evidence>
<dbReference type="GO" id="GO:0005743">
    <property type="term" value="C:mitochondrial inner membrane"/>
    <property type="evidence" value="ECO:0007669"/>
    <property type="project" value="UniProtKB-SubCell"/>
</dbReference>
<feature type="domain" description="EF-hand" evidence="14">
    <location>
        <begin position="6"/>
        <end position="41"/>
    </location>
</feature>
<gene>
    <name evidence="15" type="primary">KAFR0J00760</name>
    <name evidence="15" type="ORF">KAFR_0J00760</name>
</gene>
<evidence type="ECO:0000313" key="15">
    <source>
        <dbReference type="EMBL" id="CCF60144.1"/>
    </source>
</evidence>
<evidence type="ECO:0000256" key="2">
    <source>
        <dbReference type="ARBA" id="ARBA00006375"/>
    </source>
</evidence>
<evidence type="ECO:0000256" key="12">
    <source>
        <dbReference type="PROSITE-ProRule" id="PRU00282"/>
    </source>
</evidence>
<dbReference type="STRING" id="1071382.H2B0J4"/>
<dbReference type="Proteomes" id="UP000005220">
    <property type="component" value="Chromosome 10"/>
</dbReference>
<dbReference type="FunFam" id="1.50.40.10:FF:000016">
    <property type="entry name" value="Solute carrier family 25 member 23"/>
    <property type="match status" value="1"/>
</dbReference>
<dbReference type="EMBL" id="HE650830">
    <property type="protein sequence ID" value="CCF60144.1"/>
    <property type="molecule type" value="Genomic_DNA"/>
</dbReference>
<dbReference type="InParanoid" id="H2B0J4"/>
<keyword evidence="5" id="KW-0479">Metal-binding</keyword>
<dbReference type="GO" id="GO:0055085">
    <property type="term" value="P:transmembrane transport"/>
    <property type="evidence" value="ECO:0007669"/>
    <property type="project" value="InterPro"/>
</dbReference>
<evidence type="ECO:0000256" key="5">
    <source>
        <dbReference type="ARBA" id="ARBA00022723"/>
    </source>
</evidence>
<dbReference type="eggNOG" id="KOG0751">
    <property type="taxonomic scope" value="Eukaryota"/>
</dbReference>